<comment type="caution">
    <text evidence="7">The sequence shown here is derived from an EMBL/GenBank/DDBJ whole genome shotgun (WGS) entry which is preliminary data.</text>
</comment>
<evidence type="ECO:0000256" key="1">
    <source>
        <dbReference type="ARBA" id="ARBA00004196"/>
    </source>
</evidence>
<dbReference type="PROSITE" id="PS01039">
    <property type="entry name" value="SBP_BACTERIAL_3"/>
    <property type="match status" value="1"/>
</dbReference>
<name>A0A845SMT5_9GAMM</name>
<dbReference type="SMART" id="SM00062">
    <property type="entry name" value="PBPb"/>
    <property type="match status" value="1"/>
</dbReference>
<dbReference type="InterPro" id="IPR001638">
    <property type="entry name" value="Solute-binding_3/MltF_N"/>
</dbReference>
<dbReference type="Pfam" id="PF00497">
    <property type="entry name" value="SBP_bac_3"/>
    <property type="match status" value="1"/>
</dbReference>
<keyword evidence="8" id="KW-1185">Reference proteome</keyword>
<organism evidence="7 8">
    <name type="scientific">Acerihabitans arboris</name>
    <dbReference type="NCBI Taxonomy" id="2691583"/>
    <lineage>
        <taxon>Bacteria</taxon>
        <taxon>Pseudomonadati</taxon>
        <taxon>Pseudomonadota</taxon>
        <taxon>Gammaproteobacteria</taxon>
        <taxon>Enterobacterales</taxon>
        <taxon>Pectobacteriaceae</taxon>
        <taxon>Acerihabitans</taxon>
    </lineage>
</organism>
<evidence type="ECO:0000313" key="8">
    <source>
        <dbReference type="Proteomes" id="UP000461443"/>
    </source>
</evidence>
<evidence type="ECO:0000259" key="6">
    <source>
        <dbReference type="SMART" id="SM00062"/>
    </source>
</evidence>
<dbReference type="InterPro" id="IPR018313">
    <property type="entry name" value="SBP_3_CS"/>
</dbReference>
<reference evidence="7 8" key="2">
    <citation type="submission" date="2020-02" db="EMBL/GenBank/DDBJ databases">
        <title>The new genus of Enterobacteriales.</title>
        <authorList>
            <person name="Kim I.S."/>
        </authorList>
    </citation>
    <scope>NUCLEOTIDE SEQUENCE [LARGE SCALE GENOMIC DNA]</scope>
    <source>
        <strain evidence="7 8">SAP-6</strain>
    </source>
</reference>
<feature type="chain" id="PRO_5032372378" evidence="5">
    <location>
        <begin position="25"/>
        <end position="284"/>
    </location>
</feature>
<feature type="domain" description="Solute-binding protein family 3/N-terminal" evidence="6">
    <location>
        <begin position="31"/>
        <end position="280"/>
    </location>
</feature>
<dbReference type="AlphaFoldDB" id="A0A845SMT5"/>
<dbReference type="GO" id="GO:0030288">
    <property type="term" value="C:outer membrane-bounded periplasmic space"/>
    <property type="evidence" value="ECO:0007669"/>
    <property type="project" value="UniProtKB-ARBA"/>
</dbReference>
<evidence type="ECO:0000256" key="5">
    <source>
        <dbReference type="SAM" id="SignalP"/>
    </source>
</evidence>
<accession>A0A845SMT5</accession>
<comment type="similarity">
    <text evidence="2 4">Belongs to the bacterial solute-binding protein 3 family.</text>
</comment>
<dbReference type="SUPFAM" id="SSF53850">
    <property type="entry name" value="Periplasmic binding protein-like II"/>
    <property type="match status" value="1"/>
</dbReference>
<reference evidence="7 8" key="1">
    <citation type="submission" date="2019-12" db="EMBL/GenBank/DDBJ databases">
        <authorList>
            <person name="Lee S.D."/>
        </authorList>
    </citation>
    <scope>NUCLEOTIDE SEQUENCE [LARGE SCALE GENOMIC DNA]</scope>
    <source>
        <strain evidence="7 8">SAP-6</strain>
    </source>
</reference>
<feature type="signal peptide" evidence="5">
    <location>
        <begin position="1"/>
        <end position="24"/>
    </location>
</feature>
<dbReference type="PANTHER" id="PTHR35936">
    <property type="entry name" value="MEMBRANE-BOUND LYTIC MUREIN TRANSGLYCOSYLASE F"/>
    <property type="match status" value="1"/>
</dbReference>
<evidence type="ECO:0000256" key="2">
    <source>
        <dbReference type="ARBA" id="ARBA00010333"/>
    </source>
</evidence>
<comment type="subcellular location">
    <subcellularLocation>
        <location evidence="1">Cell envelope</location>
    </subcellularLocation>
</comment>
<evidence type="ECO:0000256" key="3">
    <source>
        <dbReference type="ARBA" id="ARBA00022729"/>
    </source>
</evidence>
<protein>
    <submittedName>
        <fullName evidence="7">Transporter substrate-binding domain-containing protein</fullName>
    </submittedName>
</protein>
<sequence length="284" mass="29814">MTRLSRALLMTGMGLSQLGGAAHAANEPIREVHIVTEGGFPPWNYTKSDGAIAGFEIDLVKNLCDRMQVACTFTAQSFDGMIPALNAGKFDAIVDDLGITPKREESIAFSLPYASLCYTLATRKGSDIAKKLPKDDAVVSLNNEAAAAEAWAPVKAALQGKVVGTMSAGTSVNFTKTYLQETAEVRQYKTPDARDFDLASGRLDAIVASKDSLLGSMTKPGGADIVLAGPCFSGGVVGKGAGIGLRKGDTALKALFDKAIQEALADGTVARLSEPVFHMDVSPR</sequence>
<dbReference type="PANTHER" id="PTHR35936:SF19">
    <property type="entry name" value="AMINO-ACID-BINDING PROTEIN YXEM-RELATED"/>
    <property type="match status" value="1"/>
</dbReference>
<dbReference type="Proteomes" id="UP000461443">
    <property type="component" value="Unassembled WGS sequence"/>
</dbReference>
<proteinExistence type="inferred from homology"/>
<dbReference type="Gene3D" id="3.40.190.10">
    <property type="entry name" value="Periplasmic binding protein-like II"/>
    <property type="match status" value="2"/>
</dbReference>
<gene>
    <name evidence="7" type="ORF">GRH90_14375</name>
</gene>
<keyword evidence="3 5" id="KW-0732">Signal</keyword>
<dbReference type="EMBL" id="WUBS01000009">
    <property type="protein sequence ID" value="NDL63931.1"/>
    <property type="molecule type" value="Genomic_DNA"/>
</dbReference>
<evidence type="ECO:0000256" key="4">
    <source>
        <dbReference type="RuleBase" id="RU003744"/>
    </source>
</evidence>
<evidence type="ECO:0000313" key="7">
    <source>
        <dbReference type="EMBL" id="NDL63931.1"/>
    </source>
</evidence>